<feature type="domain" description="Flavodoxin-like fold" evidence="3">
    <location>
        <begin position="3"/>
        <end position="179"/>
    </location>
</feature>
<evidence type="ECO:0000313" key="4">
    <source>
        <dbReference type="EMBL" id="MFC4305383.1"/>
    </source>
</evidence>
<dbReference type="InterPro" id="IPR051545">
    <property type="entry name" value="NAD(P)H_dehydrogenase_qn"/>
</dbReference>
<dbReference type="InterPro" id="IPR029039">
    <property type="entry name" value="Flavoprotein-like_sf"/>
</dbReference>
<evidence type="ECO:0000259" key="3">
    <source>
        <dbReference type="Pfam" id="PF02525"/>
    </source>
</evidence>
<dbReference type="RefSeq" id="WP_204604272.1">
    <property type="nucleotide sequence ID" value="NZ_JBHSED010000038.1"/>
</dbReference>
<keyword evidence="2 4" id="KW-0560">Oxidoreductase</keyword>
<name>A0ABV8SCT3_9BACL</name>
<reference evidence="5" key="1">
    <citation type="journal article" date="2019" name="Int. J. Syst. Evol. Microbiol.">
        <title>The Global Catalogue of Microorganisms (GCM) 10K type strain sequencing project: providing services to taxonomists for standard genome sequencing and annotation.</title>
        <authorList>
            <consortium name="The Broad Institute Genomics Platform"/>
            <consortium name="The Broad Institute Genome Sequencing Center for Infectious Disease"/>
            <person name="Wu L."/>
            <person name="Ma J."/>
        </authorList>
    </citation>
    <scope>NUCLEOTIDE SEQUENCE [LARGE SCALE GENOMIC DNA]</scope>
    <source>
        <strain evidence="5">CGMCC 4.1641</strain>
    </source>
</reference>
<keyword evidence="5" id="KW-1185">Reference proteome</keyword>
<organism evidence="4 5">
    <name type="scientific">Cohnella boryungensis</name>
    <dbReference type="NCBI Taxonomy" id="768479"/>
    <lineage>
        <taxon>Bacteria</taxon>
        <taxon>Bacillati</taxon>
        <taxon>Bacillota</taxon>
        <taxon>Bacilli</taxon>
        <taxon>Bacillales</taxon>
        <taxon>Paenibacillaceae</taxon>
        <taxon>Cohnella</taxon>
    </lineage>
</organism>
<gene>
    <name evidence="4" type="ORF">ACFO1S_18280</name>
</gene>
<dbReference type="Proteomes" id="UP001595755">
    <property type="component" value="Unassembled WGS sequence"/>
</dbReference>
<accession>A0ABV8SCT3</accession>
<dbReference type="PANTHER" id="PTHR10204:SF34">
    <property type="entry name" value="NAD(P)H DEHYDROGENASE [QUINONE] 1 ISOFORM 1"/>
    <property type="match status" value="1"/>
</dbReference>
<protein>
    <submittedName>
        <fullName evidence="4">NAD(P)H-dependent oxidoreductase</fullName>
        <ecNumber evidence="4">1.-.-.-</ecNumber>
        <ecNumber evidence="4">1.6.99.-</ecNumber>
    </submittedName>
</protein>
<sequence length="193" mass="21901">MKSKILVISGHPDSQSFCSALARAYAEGASESRAEVRLLDLSEASFEPNLKHGYRQRTVLEPDLVQAQQSISWADHLVFVYPNWWGAMPALLKGFFDRVLLPGFAFKYRENSPLWDKLLKGKSARLIVTMDTPSWYNRLVYGRAGLKIMKRNILQFCGIAPIKITEISPVRGSSDRQRARWLDMAKSLGKDRA</sequence>
<dbReference type="GO" id="GO:0016491">
    <property type="term" value="F:oxidoreductase activity"/>
    <property type="evidence" value="ECO:0007669"/>
    <property type="project" value="UniProtKB-KW"/>
</dbReference>
<dbReference type="Gene3D" id="3.40.50.360">
    <property type="match status" value="1"/>
</dbReference>
<dbReference type="Pfam" id="PF02525">
    <property type="entry name" value="Flavodoxin_2"/>
    <property type="match status" value="1"/>
</dbReference>
<comment type="caution">
    <text evidence="4">The sequence shown here is derived from an EMBL/GenBank/DDBJ whole genome shotgun (WGS) entry which is preliminary data.</text>
</comment>
<dbReference type="SUPFAM" id="SSF52218">
    <property type="entry name" value="Flavoproteins"/>
    <property type="match status" value="1"/>
</dbReference>
<dbReference type="EMBL" id="JBHSED010000038">
    <property type="protein sequence ID" value="MFC4305383.1"/>
    <property type="molecule type" value="Genomic_DNA"/>
</dbReference>
<dbReference type="InterPro" id="IPR003680">
    <property type="entry name" value="Flavodoxin_fold"/>
</dbReference>
<dbReference type="PANTHER" id="PTHR10204">
    <property type="entry name" value="NAD P H OXIDOREDUCTASE-RELATED"/>
    <property type="match status" value="1"/>
</dbReference>
<comment type="similarity">
    <text evidence="1">Belongs to the NAD(P)H dehydrogenase (quinone) family.</text>
</comment>
<proteinExistence type="inferred from homology"/>
<evidence type="ECO:0000313" key="5">
    <source>
        <dbReference type="Proteomes" id="UP001595755"/>
    </source>
</evidence>
<dbReference type="EC" id="1.-.-.-" evidence="4"/>
<dbReference type="EC" id="1.6.99.-" evidence="4"/>
<evidence type="ECO:0000256" key="1">
    <source>
        <dbReference type="ARBA" id="ARBA00006252"/>
    </source>
</evidence>
<evidence type="ECO:0000256" key="2">
    <source>
        <dbReference type="ARBA" id="ARBA00023002"/>
    </source>
</evidence>